<dbReference type="Pfam" id="PF22754">
    <property type="entry name" value="bHLH-TF_ACT-like_plant"/>
    <property type="match status" value="2"/>
</dbReference>
<feature type="domain" description="Plant bHLH transcription factor ACT-like" evidence="4">
    <location>
        <begin position="32"/>
        <end position="87"/>
    </location>
</feature>
<comment type="subcellular location">
    <subcellularLocation>
        <location evidence="1">Nucleus</location>
    </subcellularLocation>
</comment>
<name>A0A803MNL8_CHEQI</name>
<dbReference type="EnsemblPlants" id="AUR62032869-RA">
    <property type="protein sequence ID" value="AUR62032869-RA:cds"/>
    <property type="gene ID" value="AUR62032869"/>
</dbReference>
<dbReference type="PANTHER" id="PTHR45959:SF2">
    <property type="entry name" value="BHLH TRANSCRIPTION FACTOR"/>
    <property type="match status" value="1"/>
</dbReference>
<keyword evidence="2" id="KW-0539">Nucleus</keyword>
<evidence type="ECO:0000313" key="5">
    <source>
        <dbReference type="EnsemblPlants" id="AUR62032869-RA:cds"/>
    </source>
</evidence>
<reference evidence="5" key="2">
    <citation type="submission" date="2021-03" db="UniProtKB">
        <authorList>
            <consortium name="EnsemblPlants"/>
        </authorList>
    </citation>
    <scope>IDENTIFICATION</scope>
</reference>
<sequence length="230" mass="25572">FVIRSKEDYENDTATSDVDGANVDTTRPEIVLKVLDKKILLNVFCEKRQGILTTIIEELEKYGLSVVTFSMIPFENTVMDITIVAQMETDQNLKDFTETLRLALVVFVIRSKEQNDEDDTATSGDVSSIANLDNILPEIVLKVYNEKILLNVFCEKRKGVLTTILKEVEKYDLSVVNCSIIPLDNKALDITIVAQEKTGEREAGGPLTVVAWCPGVLDGGRRLRGDSQTG</sequence>
<dbReference type="InterPro" id="IPR054502">
    <property type="entry name" value="bHLH-TF_ACT-like_plant"/>
</dbReference>
<evidence type="ECO:0000259" key="4">
    <source>
        <dbReference type="Pfam" id="PF22754"/>
    </source>
</evidence>
<evidence type="ECO:0000313" key="6">
    <source>
        <dbReference type="Proteomes" id="UP000596660"/>
    </source>
</evidence>
<evidence type="ECO:0000256" key="2">
    <source>
        <dbReference type="ARBA" id="ARBA00023242"/>
    </source>
</evidence>
<keyword evidence="6" id="KW-1185">Reference proteome</keyword>
<dbReference type="GO" id="GO:0080090">
    <property type="term" value="P:regulation of primary metabolic process"/>
    <property type="evidence" value="ECO:0007669"/>
    <property type="project" value="UniProtKB-ARBA"/>
</dbReference>
<organism evidence="5 6">
    <name type="scientific">Chenopodium quinoa</name>
    <name type="common">Quinoa</name>
    <dbReference type="NCBI Taxonomy" id="63459"/>
    <lineage>
        <taxon>Eukaryota</taxon>
        <taxon>Viridiplantae</taxon>
        <taxon>Streptophyta</taxon>
        <taxon>Embryophyta</taxon>
        <taxon>Tracheophyta</taxon>
        <taxon>Spermatophyta</taxon>
        <taxon>Magnoliopsida</taxon>
        <taxon>eudicotyledons</taxon>
        <taxon>Gunneridae</taxon>
        <taxon>Pentapetalae</taxon>
        <taxon>Caryophyllales</taxon>
        <taxon>Chenopodiaceae</taxon>
        <taxon>Chenopodioideae</taxon>
        <taxon>Atripliceae</taxon>
        <taxon>Chenopodium</taxon>
    </lineage>
</organism>
<dbReference type="Gramene" id="AUR62032869-RA">
    <property type="protein sequence ID" value="AUR62032869-RA:cds"/>
    <property type="gene ID" value="AUR62032869"/>
</dbReference>
<dbReference type="Proteomes" id="UP000596660">
    <property type="component" value="Unplaced"/>
</dbReference>
<accession>A0A803MNL8</accession>
<feature type="domain" description="Plant bHLH transcription factor ACT-like" evidence="4">
    <location>
        <begin position="143"/>
        <end position="196"/>
    </location>
</feature>
<dbReference type="PANTHER" id="PTHR45959">
    <property type="entry name" value="BHLH TRANSCRIPTION FACTOR"/>
    <property type="match status" value="1"/>
</dbReference>
<proteinExistence type="predicted"/>
<dbReference type="GO" id="GO:0005634">
    <property type="term" value="C:nucleus"/>
    <property type="evidence" value="ECO:0007669"/>
    <property type="project" value="UniProtKB-SubCell"/>
</dbReference>
<reference evidence="5" key="1">
    <citation type="journal article" date="2017" name="Nature">
        <title>The genome of Chenopodium quinoa.</title>
        <authorList>
            <person name="Jarvis D.E."/>
            <person name="Ho Y.S."/>
            <person name="Lightfoot D.J."/>
            <person name="Schmoeckel S.M."/>
            <person name="Li B."/>
            <person name="Borm T.J.A."/>
            <person name="Ohyanagi H."/>
            <person name="Mineta K."/>
            <person name="Michell C.T."/>
            <person name="Saber N."/>
            <person name="Kharbatia N.M."/>
            <person name="Rupper R.R."/>
            <person name="Sharp A.R."/>
            <person name="Dally N."/>
            <person name="Boughton B.A."/>
            <person name="Woo Y.H."/>
            <person name="Gao G."/>
            <person name="Schijlen E.G.W.M."/>
            <person name="Guo X."/>
            <person name="Momin A.A."/>
            <person name="Negrao S."/>
            <person name="Al-Babili S."/>
            <person name="Gehring C."/>
            <person name="Roessner U."/>
            <person name="Jung C."/>
            <person name="Murphy K."/>
            <person name="Arold S.T."/>
            <person name="Gojobori T."/>
            <person name="van der Linden C.G."/>
            <person name="van Loo E.N."/>
            <person name="Jellen E.N."/>
            <person name="Maughan P.J."/>
            <person name="Tester M."/>
        </authorList>
    </citation>
    <scope>NUCLEOTIDE SEQUENCE [LARGE SCALE GENOMIC DNA]</scope>
    <source>
        <strain evidence="5">cv. PI 614886</strain>
    </source>
</reference>
<dbReference type="AlphaFoldDB" id="A0A803MNL8"/>
<evidence type="ECO:0000256" key="1">
    <source>
        <dbReference type="ARBA" id="ARBA00004123"/>
    </source>
</evidence>
<protein>
    <recommendedName>
        <fullName evidence="4">Plant bHLH transcription factor ACT-like domain-containing protein</fullName>
    </recommendedName>
</protein>
<dbReference type="InterPro" id="IPR052610">
    <property type="entry name" value="bHLH_transcription_regulator"/>
</dbReference>
<feature type="region of interest" description="Disordered" evidence="3">
    <location>
        <begin position="1"/>
        <end position="20"/>
    </location>
</feature>
<evidence type="ECO:0000256" key="3">
    <source>
        <dbReference type="SAM" id="MobiDB-lite"/>
    </source>
</evidence>